<evidence type="ECO:0000256" key="1">
    <source>
        <dbReference type="SAM" id="MobiDB-lite"/>
    </source>
</evidence>
<evidence type="ECO:0000313" key="3">
    <source>
        <dbReference type="Proteomes" id="UP000467840"/>
    </source>
</evidence>
<comment type="caution">
    <text evidence="2">The sequence shown here is derived from an EMBL/GenBank/DDBJ whole genome shotgun (WGS) entry which is preliminary data.</text>
</comment>
<dbReference type="EMBL" id="JAAGAX010000010">
    <property type="protein sequence ID" value="KAF2302379.1"/>
    <property type="molecule type" value="Genomic_DNA"/>
</dbReference>
<proteinExistence type="predicted"/>
<protein>
    <submittedName>
        <fullName evidence="2">Uncharacterized protein</fullName>
    </submittedName>
</protein>
<evidence type="ECO:0000313" key="2">
    <source>
        <dbReference type="EMBL" id="KAF2302379.1"/>
    </source>
</evidence>
<dbReference type="Proteomes" id="UP000467840">
    <property type="component" value="Chromosome 4"/>
</dbReference>
<dbReference type="AlphaFoldDB" id="A0A6A6LRY3"/>
<reference evidence="2 3" key="1">
    <citation type="journal article" date="2020" name="Mol. Plant">
        <title>The Chromosome-Based Rubber Tree Genome Provides New Insights into Spurge Genome Evolution and Rubber Biosynthesis.</title>
        <authorList>
            <person name="Liu J."/>
            <person name="Shi C."/>
            <person name="Shi C.C."/>
            <person name="Li W."/>
            <person name="Zhang Q.J."/>
            <person name="Zhang Y."/>
            <person name="Li K."/>
            <person name="Lu H.F."/>
            <person name="Shi C."/>
            <person name="Zhu S.T."/>
            <person name="Xiao Z.Y."/>
            <person name="Nan H."/>
            <person name="Yue Y."/>
            <person name="Zhu X.G."/>
            <person name="Wu Y."/>
            <person name="Hong X.N."/>
            <person name="Fan G.Y."/>
            <person name="Tong Y."/>
            <person name="Zhang D."/>
            <person name="Mao C.L."/>
            <person name="Liu Y.L."/>
            <person name="Hao S.J."/>
            <person name="Liu W.Q."/>
            <person name="Lv M.Q."/>
            <person name="Zhang H.B."/>
            <person name="Liu Y."/>
            <person name="Hu-Tang G.R."/>
            <person name="Wang J.P."/>
            <person name="Wang J.H."/>
            <person name="Sun Y.H."/>
            <person name="Ni S.B."/>
            <person name="Chen W.B."/>
            <person name="Zhang X.C."/>
            <person name="Jiao Y.N."/>
            <person name="Eichler E.E."/>
            <person name="Li G.H."/>
            <person name="Liu X."/>
            <person name="Gao L.Z."/>
        </authorList>
    </citation>
    <scope>NUCLEOTIDE SEQUENCE [LARGE SCALE GENOMIC DNA]</scope>
    <source>
        <strain evidence="3">cv. GT1</strain>
        <tissue evidence="2">Leaf</tissue>
    </source>
</reference>
<name>A0A6A6LRY3_HEVBR</name>
<sequence length="210" mass="24331">MMETIHPNSNSETQPPSETQFNDSQTQDDGISNEVYDDVEIRDEQGLSAKSEELYIPRMCGSCLRSKNWFNLMGWDNFKKGRGILEDGWVLLQEKKEFCSIEWLDWRKMPSNNKEDLIKLTKKYFEIPDNIEVQKWVLESITRSGKTSNFILNERATNIVAERVATSEDYNVNIIEDEVFTKVIGQDQYGRARRCGLGVTPTQIFGPKFQ</sequence>
<organism evidence="2 3">
    <name type="scientific">Hevea brasiliensis</name>
    <name type="common">Para rubber tree</name>
    <name type="synonym">Siphonia brasiliensis</name>
    <dbReference type="NCBI Taxonomy" id="3981"/>
    <lineage>
        <taxon>Eukaryota</taxon>
        <taxon>Viridiplantae</taxon>
        <taxon>Streptophyta</taxon>
        <taxon>Embryophyta</taxon>
        <taxon>Tracheophyta</taxon>
        <taxon>Spermatophyta</taxon>
        <taxon>Magnoliopsida</taxon>
        <taxon>eudicotyledons</taxon>
        <taxon>Gunneridae</taxon>
        <taxon>Pentapetalae</taxon>
        <taxon>rosids</taxon>
        <taxon>fabids</taxon>
        <taxon>Malpighiales</taxon>
        <taxon>Euphorbiaceae</taxon>
        <taxon>Crotonoideae</taxon>
        <taxon>Micrandreae</taxon>
        <taxon>Hevea</taxon>
    </lineage>
</organism>
<gene>
    <name evidence="2" type="ORF">GH714_035419</name>
</gene>
<accession>A0A6A6LRY3</accession>
<keyword evidence="3" id="KW-1185">Reference proteome</keyword>
<feature type="region of interest" description="Disordered" evidence="1">
    <location>
        <begin position="1"/>
        <end position="30"/>
    </location>
</feature>